<dbReference type="Pfam" id="PF00005">
    <property type="entry name" value="ABC_tran"/>
    <property type="match status" value="1"/>
</dbReference>
<evidence type="ECO:0000313" key="11">
    <source>
        <dbReference type="EMBL" id="SPJ24573.1"/>
    </source>
</evidence>
<dbReference type="EC" id="3.6.3.17" evidence="11"/>
<feature type="domain" description="ABC transporter" evidence="10">
    <location>
        <begin position="7"/>
        <end position="247"/>
    </location>
</feature>
<evidence type="ECO:0000256" key="6">
    <source>
        <dbReference type="ARBA" id="ARBA00022741"/>
    </source>
</evidence>
<protein>
    <submittedName>
        <fullName evidence="11">Galactose/methyl galactoside import ATP-binding protein MglA</fullName>
        <ecNumber evidence="11">3.6.3.17</ecNumber>
    </submittedName>
</protein>
<dbReference type="InterPro" id="IPR050107">
    <property type="entry name" value="ABC_carbohydrate_import_ATPase"/>
</dbReference>
<proteinExistence type="predicted"/>
<dbReference type="InterPro" id="IPR003593">
    <property type="entry name" value="AAA+_ATPase"/>
</dbReference>
<evidence type="ECO:0000256" key="8">
    <source>
        <dbReference type="ARBA" id="ARBA00022967"/>
    </source>
</evidence>
<evidence type="ECO:0000256" key="7">
    <source>
        <dbReference type="ARBA" id="ARBA00022840"/>
    </source>
</evidence>
<dbReference type="EMBL" id="ONZF01000004">
    <property type="protein sequence ID" value="SPJ24573.1"/>
    <property type="molecule type" value="Genomic_DNA"/>
</dbReference>
<keyword evidence="7 11" id="KW-0067">ATP-binding</keyword>
<dbReference type="InterPro" id="IPR003439">
    <property type="entry name" value="ABC_transporter-like_ATP-bd"/>
</dbReference>
<dbReference type="SMART" id="SM00382">
    <property type="entry name" value="AAA"/>
    <property type="match status" value="1"/>
</dbReference>
<dbReference type="AlphaFoldDB" id="A0A2R8BWR7"/>
<organism evidence="11 12">
    <name type="scientific">Palleronia abyssalis</name>
    <dbReference type="NCBI Taxonomy" id="1501240"/>
    <lineage>
        <taxon>Bacteria</taxon>
        <taxon>Pseudomonadati</taxon>
        <taxon>Pseudomonadota</taxon>
        <taxon>Alphaproteobacteria</taxon>
        <taxon>Rhodobacterales</taxon>
        <taxon>Roseobacteraceae</taxon>
        <taxon>Palleronia</taxon>
    </lineage>
</organism>
<evidence type="ECO:0000256" key="9">
    <source>
        <dbReference type="ARBA" id="ARBA00023136"/>
    </source>
</evidence>
<evidence type="ECO:0000256" key="5">
    <source>
        <dbReference type="ARBA" id="ARBA00022737"/>
    </source>
</evidence>
<dbReference type="InterPro" id="IPR027417">
    <property type="entry name" value="P-loop_NTPase"/>
</dbReference>
<name>A0A2R8BWR7_9RHOB</name>
<evidence type="ECO:0000256" key="3">
    <source>
        <dbReference type="ARBA" id="ARBA00022475"/>
    </source>
</evidence>
<dbReference type="RefSeq" id="WP_245897603.1">
    <property type="nucleotide sequence ID" value="NZ_ONZF01000004.1"/>
</dbReference>
<reference evidence="12" key="1">
    <citation type="submission" date="2018-03" db="EMBL/GenBank/DDBJ databases">
        <authorList>
            <person name="Rodrigo-Torres L."/>
            <person name="Arahal R. D."/>
            <person name="Lucena T."/>
        </authorList>
    </citation>
    <scope>NUCLEOTIDE SEQUENCE [LARGE SCALE GENOMIC DNA]</scope>
    <source>
        <strain evidence="12">CECT 8504</strain>
    </source>
</reference>
<keyword evidence="4" id="KW-0762">Sugar transport</keyword>
<keyword evidence="5" id="KW-0677">Repeat</keyword>
<gene>
    <name evidence="11" type="primary">mglA_2</name>
    <name evidence="11" type="ORF">PAA8504_02407</name>
</gene>
<dbReference type="Gene3D" id="3.40.50.300">
    <property type="entry name" value="P-loop containing nucleotide triphosphate hydrolases"/>
    <property type="match status" value="1"/>
</dbReference>
<dbReference type="PANTHER" id="PTHR43790">
    <property type="entry name" value="CARBOHYDRATE TRANSPORT ATP-BINDING PROTEIN MG119-RELATED"/>
    <property type="match status" value="1"/>
</dbReference>
<keyword evidence="6" id="KW-0547">Nucleotide-binding</keyword>
<dbReference type="FunFam" id="3.40.50.300:FF:000127">
    <property type="entry name" value="Ribose import ATP-binding protein RbsA"/>
    <property type="match status" value="1"/>
</dbReference>
<keyword evidence="8" id="KW-1278">Translocase</keyword>
<dbReference type="PROSITE" id="PS50893">
    <property type="entry name" value="ABC_TRANSPORTER_2"/>
    <property type="match status" value="1"/>
</dbReference>
<keyword evidence="11" id="KW-0378">Hydrolase</keyword>
<dbReference type="GO" id="GO:0016887">
    <property type="term" value="F:ATP hydrolysis activity"/>
    <property type="evidence" value="ECO:0007669"/>
    <property type="project" value="InterPro"/>
</dbReference>
<dbReference type="Proteomes" id="UP000244912">
    <property type="component" value="Unassembled WGS sequence"/>
</dbReference>
<accession>A0A2R8BWR7</accession>
<keyword evidence="3" id="KW-1003">Cell membrane</keyword>
<keyword evidence="2" id="KW-0813">Transport</keyword>
<evidence type="ECO:0000256" key="1">
    <source>
        <dbReference type="ARBA" id="ARBA00004202"/>
    </source>
</evidence>
<dbReference type="GO" id="GO:0005524">
    <property type="term" value="F:ATP binding"/>
    <property type="evidence" value="ECO:0007669"/>
    <property type="project" value="UniProtKB-KW"/>
</dbReference>
<evidence type="ECO:0000313" key="12">
    <source>
        <dbReference type="Proteomes" id="UP000244912"/>
    </source>
</evidence>
<evidence type="ECO:0000259" key="10">
    <source>
        <dbReference type="PROSITE" id="PS50893"/>
    </source>
</evidence>
<dbReference type="CDD" id="cd03216">
    <property type="entry name" value="ABC_Carb_Monos_I"/>
    <property type="match status" value="1"/>
</dbReference>
<dbReference type="PANTHER" id="PTHR43790:SF8">
    <property type="entry name" value="SUGAR ABC TRANSPORTER ATP-BINDING PROTEIN"/>
    <property type="match status" value="1"/>
</dbReference>
<dbReference type="SUPFAM" id="SSF52540">
    <property type="entry name" value="P-loop containing nucleoside triphosphate hydrolases"/>
    <property type="match status" value="1"/>
</dbReference>
<sequence>MPDTLKISMQGIVKRFGGVVALDSVDFELRPGEVMALVGDNGAGKSTLVKTLAGAHTPDEGVMKLNGERVRFTSPQDAWNRGVATIFQELALAGKMTIADNIFLGREVTRKVAGIAFLDRRAMRRRSKELLKELDVVVPDIHTWVEHLSGGQRQGVAIARALNIDADVIVMDEPTAALAVAEVRKVLEFIKTLRRQGKSVVLISHNVQDVFEVSDRITVLRRGRRIGLLETDKTTPEEVVGYITGAAETKSRRAVAQETPA</sequence>
<evidence type="ECO:0000256" key="2">
    <source>
        <dbReference type="ARBA" id="ARBA00022448"/>
    </source>
</evidence>
<comment type="subcellular location">
    <subcellularLocation>
        <location evidence="1">Cell membrane</location>
        <topology evidence="1">Peripheral membrane protein</topology>
    </subcellularLocation>
</comment>
<keyword evidence="12" id="KW-1185">Reference proteome</keyword>
<dbReference type="GO" id="GO:0005886">
    <property type="term" value="C:plasma membrane"/>
    <property type="evidence" value="ECO:0007669"/>
    <property type="project" value="UniProtKB-SubCell"/>
</dbReference>
<keyword evidence="9" id="KW-0472">Membrane</keyword>
<evidence type="ECO:0000256" key="4">
    <source>
        <dbReference type="ARBA" id="ARBA00022597"/>
    </source>
</evidence>